<dbReference type="Proteomes" id="UP000217790">
    <property type="component" value="Unassembled WGS sequence"/>
</dbReference>
<protein>
    <submittedName>
        <fullName evidence="1">Uncharacterized protein</fullName>
    </submittedName>
</protein>
<sequence>MFKPEHSIDLVRYIYTHKVSPIVGSLLEVAIVGITEDDLRQPKIASANWGPTVLLMIQTKTERELDDVGVGIIAFCKTASRLGMHCDDIWDALKLAWNLLLRAHPDGGRRNTDDWIKLCENKYGLYVDISDRHELSSLAL</sequence>
<name>A0A2H3CVB9_ARMGA</name>
<proteinExistence type="predicted"/>
<gene>
    <name evidence="1" type="ORF">ARMGADRAFT_563696</name>
</gene>
<evidence type="ECO:0000313" key="2">
    <source>
        <dbReference type="Proteomes" id="UP000217790"/>
    </source>
</evidence>
<dbReference type="EMBL" id="KZ293691">
    <property type="protein sequence ID" value="PBK85394.1"/>
    <property type="molecule type" value="Genomic_DNA"/>
</dbReference>
<accession>A0A2H3CVB9</accession>
<evidence type="ECO:0000313" key="1">
    <source>
        <dbReference type="EMBL" id="PBK85394.1"/>
    </source>
</evidence>
<reference evidence="2" key="1">
    <citation type="journal article" date="2017" name="Nat. Ecol. Evol.">
        <title>Genome expansion and lineage-specific genetic innovations in the forest pathogenic fungi Armillaria.</title>
        <authorList>
            <person name="Sipos G."/>
            <person name="Prasanna A.N."/>
            <person name="Walter M.C."/>
            <person name="O'Connor E."/>
            <person name="Balint B."/>
            <person name="Krizsan K."/>
            <person name="Kiss B."/>
            <person name="Hess J."/>
            <person name="Varga T."/>
            <person name="Slot J."/>
            <person name="Riley R."/>
            <person name="Boka B."/>
            <person name="Rigling D."/>
            <person name="Barry K."/>
            <person name="Lee J."/>
            <person name="Mihaltcheva S."/>
            <person name="LaButti K."/>
            <person name="Lipzen A."/>
            <person name="Waldron R."/>
            <person name="Moloney N.M."/>
            <person name="Sperisen C."/>
            <person name="Kredics L."/>
            <person name="Vagvoelgyi C."/>
            <person name="Patrignani A."/>
            <person name="Fitzpatrick D."/>
            <person name="Nagy I."/>
            <person name="Doyle S."/>
            <person name="Anderson J.B."/>
            <person name="Grigoriev I.V."/>
            <person name="Gueldener U."/>
            <person name="Muensterkoetter M."/>
            <person name="Nagy L.G."/>
        </authorList>
    </citation>
    <scope>NUCLEOTIDE SEQUENCE [LARGE SCALE GENOMIC DNA]</scope>
    <source>
        <strain evidence="2">Ar21-2</strain>
    </source>
</reference>
<dbReference type="OrthoDB" id="2876953at2759"/>
<dbReference type="AlphaFoldDB" id="A0A2H3CVB9"/>
<organism evidence="1 2">
    <name type="scientific">Armillaria gallica</name>
    <name type="common">Bulbous honey fungus</name>
    <name type="synonym">Armillaria bulbosa</name>
    <dbReference type="NCBI Taxonomy" id="47427"/>
    <lineage>
        <taxon>Eukaryota</taxon>
        <taxon>Fungi</taxon>
        <taxon>Dikarya</taxon>
        <taxon>Basidiomycota</taxon>
        <taxon>Agaricomycotina</taxon>
        <taxon>Agaricomycetes</taxon>
        <taxon>Agaricomycetidae</taxon>
        <taxon>Agaricales</taxon>
        <taxon>Marasmiineae</taxon>
        <taxon>Physalacriaceae</taxon>
        <taxon>Armillaria</taxon>
    </lineage>
</organism>
<keyword evidence="2" id="KW-1185">Reference proteome</keyword>
<dbReference type="InParanoid" id="A0A2H3CVB9"/>